<sequence>MNWGSIFKLFTTLDYGNVADWVSASATFAATIVALWLGRRRPKSKLKFVTSRVDKMIWLKAINVGSGVAKAAIVKIEEPTTDTQIEATIAKDKLVELHPYEFTEDNIAGFKESNYNKVTVIVMETGSTVQYNVHLKRTKSGDWIVAKTRIDKSGLRKFK</sequence>
<protein>
    <submittedName>
        <fullName evidence="2">Uncharacterized protein</fullName>
    </submittedName>
</protein>
<evidence type="ECO:0000313" key="2">
    <source>
        <dbReference type="EMBL" id="WDC91677.1"/>
    </source>
</evidence>
<name>A0AAJ5URG5_LATCU</name>
<proteinExistence type="predicted"/>
<dbReference type="Proteomes" id="UP001215533">
    <property type="component" value="Chromosome"/>
</dbReference>
<reference evidence="2" key="1">
    <citation type="submission" date="2023-02" db="EMBL/GenBank/DDBJ databases">
        <title>Complete genome sequence of Lactobacillus curvatus CACC879 isolated from Pig feces.</title>
        <authorList>
            <person name="Park S."/>
            <person name="Park M.A."/>
            <person name="Kim D.-H."/>
            <person name="Kim Y."/>
        </authorList>
    </citation>
    <scope>NUCLEOTIDE SEQUENCE</scope>
    <source>
        <strain evidence="2">CACC879</strain>
    </source>
</reference>
<dbReference type="AlphaFoldDB" id="A0AAJ5URG5"/>
<keyword evidence="1" id="KW-0472">Membrane</keyword>
<dbReference type="EMBL" id="CP117683">
    <property type="protein sequence ID" value="WDC91677.1"/>
    <property type="molecule type" value="Genomic_DNA"/>
</dbReference>
<evidence type="ECO:0000313" key="3">
    <source>
        <dbReference type="Proteomes" id="UP001215533"/>
    </source>
</evidence>
<accession>A0AAJ5URG5</accession>
<gene>
    <name evidence="2" type="ORF">PSR33_05675</name>
</gene>
<organism evidence="2 3">
    <name type="scientific">Latilactobacillus curvatus</name>
    <name type="common">Lactobacillus curvatus</name>
    <dbReference type="NCBI Taxonomy" id="28038"/>
    <lineage>
        <taxon>Bacteria</taxon>
        <taxon>Bacillati</taxon>
        <taxon>Bacillota</taxon>
        <taxon>Bacilli</taxon>
        <taxon>Lactobacillales</taxon>
        <taxon>Lactobacillaceae</taxon>
        <taxon>Latilactobacillus</taxon>
    </lineage>
</organism>
<feature type="transmembrane region" description="Helical" evidence="1">
    <location>
        <begin position="20"/>
        <end position="38"/>
    </location>
</feature>
<keyword evidence="1" id="KW-1133">Transmembrane helix</keyword>
<evidence type="ECO:0000256" key="1">
    <source>
        <dbReference type="SAM" id="Phobius"/>
    </source>
</evidence>
<keyword evidence="1" id="KW-0812">Transmembrane</keyword>